<evidence type="ECO:0000256" key="3">
    <source>
        <dbReference type="ARBA" id="ARBA00023163"/>
    </source>
</evidence>
<dbReference type="PANTHER" id="PTHR30136:SF35">
    <property type="entry name" value="HTH-TYPE TRANSCRIPTIONAL REGULATOR RV1719"/>
    <property type="match status" value="1"/>
</dbReference>
<dbReference type="Pfam" id="PF01614">
    <property type="entry name" value="IclR_C"/>
    <property type="match status" value="1"/>
</dbReference>
<evidence type="ECO:0000259" key="5">
    <source>
        <dbReference type="PROSITE" id="PS51078"/>
    </source>
</evidence>
<feature type="domain" description="HTH iclR-type" evidence="4">
    <location>
        <begin position="14"/>
        <end position="75"/>
    </location>
</feature>
<dbReference type="Proteomes" id="UP001305702">
    <property type="component" value="Chromosome"/>
</dbReference>
<protein>
    <submittedName>
        <fullName evidence="6">IclR family transcriptional regulator</fullName>
    </submittedName>
</protein>
<keyword evidence="1" id="KW-0805">Transcription regulation</keyword>
<evidence type="ECO:0000313" key="6">
    <source>
        <dbReference type="EMBL" id="WNQ08847.1"/>
    </source>
</evidence>
<sequence>MKMDTEIQKAKYSVPALDKTMVILDHLSKNSKGVSLSDLSSELGLPKTSVFNIMQTLEAYNWVRKDSSGLFQLGLKLYSLGMSSLRNINIKDSFVPYLEQLRDDTHFTVHLCAYEKGETVCLEKIEGPGTIRFLSYVGERKLMNTTSVGKAIAAYLPENELQVVFSKGFNNLTPNSITNEREFREHLVQIRQFGYAVDDEEGEIGVRCLGAPIFMEDGLMFGAVSVSTLKSNLPVQKFQEYGQLLMQVAEKLSRSLGYAGSYPKP</sequence>
<dbReference type="RefSeq" id="WP_315602614.1">
    <property type="nucleotide sequence ID" value="NZ_CP130318.1"/>
</dbReference>
<evidence type="ECO:0000259" key="4">
    <source>
        <dbReference type="PROSITE" id="PS51077"/>
    </source>
</evidence>
<dbReference type="PANTHER" id="PTHR30136">
    <property type="entry name" value="HELIX-TURN-HELIX TRANSCRIPTIONAL REGULATOR, ICLR FAMILY"/>
    <property type="match status" value="1"/>
</dbReference>
<dbReference type="InterPro" id="IPR050707">
    <property type="entry name" value="HTH_MetabolicPath_Reg"/>
</dbReference>
<keyword evidence="2" id="KW-0238">DNA-binding</keyword>
<reference evidence="6 7" key="1">
    <citation type="submission" date="2022-02" db="EMBL/GenBank/DDBJ databases">
        <title>Paenibacillus sp. MBLB1776 Whole Genome Shotgun Sequencing.</title>
        <authorList>
            <person name="Hwang C.Y."/>
            <person name="Cho E.-S."/>
            <person name="Seo M.-J."/>
        </authorList>
    </citation>
    <scope>NUCLEOTIDE SEQUENCE [LARGE SCALE GENOMIC DNA]</scope>
    <source>
        <strain evidence="6 7">MBLB1776</strain>
    </source>
</reference>
<proteinExistence type="predicted"/>
<dbReference type="InterPro" id="IPR036388">
    <property type="entry name" value="WH-like_DNA-bd_sf"/>
</dbReference>
<keyword evidence="3" id="KW-0804">Transcription</keyword>
<dbReference type="PROSITE" id="PS51078">
    <property type="entry name" value="ICLR_ED"/>
    <property type="match status" value="1"/>
</dbReference>
<dbReference type="AlphaFoldDB" id="A0AA96RCM2"/>
<dbReference type="Gene3D" id="3.30.450.40">
    <property type="match status" value="1"/>
</dbReference>
<dbReference type="GO" id="GO:0003677">
    <property type="term" value="F:DNA binding"/>
    <property type="evidence" value="ECO:0007669"/>
    <property type="project" value="UniProtKB-KW"/>
</dbReference>
<keyword evidence="7" id="KW-1185">Reference proteome</keyword>
<dbReference type="GO" id="GO:0045892">
    <property type="term" value="P:negative regulation of DNA-templated transcription"/>
    <property type="evidence" value="ECO:0007669"/>
    <property type="project" value="TreeGrafter"/>
</dbReference>
<organism evidence="6 7">
    <name type="scientific">Paenibacillus aurantius</name>
    <dbReference type="NCBI Taxonomy" id="2918900"/>
    <lineage>
        <taxon>Bacteria</taxon>
        <taxon>Bacillati</taxon>
        <taxon>Bacillota</taxon>
        <taxon>Bacilli</taxon>
        <taxon>Bacillales</taxon>
        <taxon>Paenibacillaceae</taxon>
        <taxon>Paenibacillus</taxon>
    </lineage>
</organism>
<gene>
    <name evidence="6" type="ORF">MJA45_14410</name>
</gene>
<dbReference type="GO" id="GO:0003700">
    <property type="term" value="F:DNA-binding transcription factor activity"/>
    <property type="evidence" value="ECO:0007669"/>
    <property type="project" value="TreeGrafter"/>
</dbReference>
<dbReference type="InterPro" id="IPR014757">
    <property type="entry name" value="Tscrpt_reg_IclR_C"/>
</dbReference>
<dbReference type="PROSITE" id="PS51077">
    <property type="entry name" value="HTH_ICLR"/>
    <property type="match status" value="1"/>
</dbReference>
<dbReference type="InterPro" id="IPR036390">
    <property type="entry name" value="WH_DNA-bd_sf"/>
</dbReference>
<dbReference type="SUPFAM" id="SSF46785">
    <property type="entry name" value="Winged helix' DNA-binding domain"/>
    <property type="match status" value="1"/>
</dbReference>
<dbReference type="SUPFAM" id="SSF55781">
    <property type="entry name" value="GAF domain-like"/>
    <property type="match status" value="1"/>
</dbReference>
<accession>A0AA96RCM2</accession>
<feature type="domain" description="IclR-ED" evidence="5">
    <location>
        <begin position="76"/>
        <end position="258"/>
    </location>
</feature>
<dbReference type="Gene3D" id="1.10.10.10">
    <property type="entry name" value="Winged helix-like DNA-binding domain superfamily/Winged helix DNA-binding domain"/>
    <property type="match status" value="1"/>
</dbReference>
<evidence type="ECO:0000256" key="2">
    <source>
        <dbReference type="ARBA" id="ARBA00023125"/>
    </source>
</evidence>
<dbReference type="InterPro" id="IPR029016">
    <property type="entry name" value="GAF-like_dom_sf"/>
</dbReference>
<dbReference type="SMART" id="SM00346">
    <property type="entry name" value="HTH_ICLR"/>
    <property type="match status" value="1"/>
</dbReference>
<dbReference type="InterPro" id="IPR005471">
    <property type="entry name" value="Tscrpt_reg_IclR_N"/>
</dbReference>
<evidence type="ECO:0000313" key="7">
    <source>
        <dbReference type="Proteomes" id="UP001305702"/>
    </source>
</evidence>
<evidence type="ECO:0000256" key="1">
    <source>
        <dbReference type="ARBA" id="ARBA00023015"/>
    </source>
</evidence>
<dbReference type="EMBL" id="CP130318">
    <property type="protein sequence ID" value="WNQ08847.1"/>
    <property type="molecule type" value="Genomic_DNA"/>
</dbReference>
<dbReference type="Pfam" id="PF09339">
    <property type="entry name" value="HTH_IclR"/>
    <property type="match status" value="1"/>
</dbReference>
<name>A0AA96RCM2_9BACL</name>
<dbReference type="KEGG" id="paun:MJA45_14410"/>